<sequence>MSKHVLLVFTDPKPGREEEFNTWYDDVHLGDVLGVAGYRAAQRFIANIGLHGEEPEHRYLAIYEIEADDLPTALSDLRKALARAELSEAMAPALITYGFTAVADRVEADDAESVPDQDR</sequence>
<proteinExistence type="predicted"/>
<evidence type="ECO:0000313" key="1">
    <source>
        <dbReference type="EMBL" id="MBO2464440.1"/>
    </source>
</evidence>
<dbReference type="RefSeq" id="WP_208250920.1">
    <property type="nucleotide sequence ID" value="NZ_JAGEPF010000035.1"/>
</dbReference>
<reference evidence="1 2" key="1">
    <citation type="submission" date="2021-03" db="EMBL/GenBank/DDBJ databases">
        <title>Actinomadura violae sp. nov., isolated from lichen in Thailand.</title>
        <authorList>
            <person name="Kanchanasin P."/>
            <person name="Saeng-In P."/>
            <person name="Phongsopitanun W."/>
            <person name="Yuki M."/>
            <person name="Kudo T."/>
            <person name="Ohkuma M."/>
            <person name="Tanasupawat S."/>
        </authorList>
    </citation>
    <scope>NUCLEOTIDE SEQUENCE [LARGE SCALE GENOMIC DNA]</scope>
    <source>
        <strain evidence="1 2">LCR2-06</strain>
    </source>
</reference>
<protein>
    <recommendedName>
        <fullName evidence="3">REDY-like protein HapK</fullName>
    </recommendedName>
</protein>
<organism evidence="1 2">
    <name type="scientific">Actinomadura violacea</name>
    <dbReference type="NCBI Taxonomy" id="2819934"/>
    <lineage>
        <taxon>Bacteria</taxon>
        <taxon>Bacillati</taxon>
        <taxon>Actinomycetota</taxon>
        <taxon>Actinomycetes</taxon>
        <taxon>Streptosporangiales</taxon>
        <taxon>Thermomonosporaceae</taxon>
        <taxon>Actinomadura</taxon>
    </lineage>
</organism>
<evidence type="ECO:0000313" key="2">
    <source>
        <dbReference type="Proteomes" id="UP000680206"/>
    </source>
</evidence>
<name>A0ABS3S878_9ACTN</name>
<keyword evidence="2" id="KW-1185">Reference proteome</keyword>
<dbReference type="Gene3D" id="3.30.70.100">
    <property type="match status" value="1"/>
</dbReference>
<dbReference type="EMBL" id="JAGEPF010000035">
    <property type="protein sequence ID" value="MBO2464440.1"/>
    <property type="molecule type" value="Genomic_DNA"/>
</dbReference>
<evidence type="ECO:0008006" key="3">
    <source>
        <dbReference type="Google" id="ProtNLM"/>
    </source>
</evidence>
<accession>A0ABS3S878</accession>
<dbReference type="SUPFAM" id="SSF54909">
    <property type="entry name" value="Dimeric alpha+beta barrel"/>
    <property type="match status" value="1"/>
</dbReference>
<dbReference type="InterPro" id="IPR011008">
    <property type="entry name" value="Dimeric_a/b-barrel"/>
</dbReference>
<comment type="caution">
    <text evidence="1">The sequence shown here is derived from an EMBL/GenBank/DDBJ whole genome shotgun (WGS) entry which is preliminary data.</text>
</comment>
<dbReference type="Proteomes" id="UP000680206">
    <property type="component" value="Unassembled WGS sequence"/>
</dbReference>
<gene>
    <name evidence="1" type="ORF">J4709_43400</name>
</gene>